<evidence type="ECO:0000259" key="2">
    <source>
        <dbReference type="Pfam" id="PF00350"/>
    </source>
</evidence>
<dbReference type="Pfam" id="PF00350">
    <property type="entry name" value="Dynamin_N"/>
    <property type="match status" value="1"/>
</dbReference>
<dbReference type="EMBL" id="FOBO01000027">
    <property type="protein sequence ID" value="SEN74707.1"/>
    <property type="molecule type" value="Genomic_DNA"/>
</dbReference>
<dbReference type="InterPro" id="IPR045063">
    <property type="entry name" value="Dynamin_N"/>
</dbReference>
<dbReference type="SUPFAM" id="SSF52540">
    <property type="entry name" value="P-loop containing nucleoside triphosphate hydrolases"/>
    <property type="match status" value="1"/>
</dbReference>
<dbReference type="AlphaFoldDB" id="A0A1H8J3D0"/>
<proteinExistence type="predicted"/>
<dbReference type="InterPro" id="IPR027417">
    <property type="entry name" value="P-loop_NTPase"/>
</dbReference>
<gene>
    <name evidence="3" type="ORF">SAMN04488077_1277</name>
</gene>
<feature type="domain" description="Dynamin N-terminal" evidence="2">
    <location>
        <begin position="24"/>
        <end position="160"/>
    </location>
</feature>
<protein>
    <submittedName>
        <fullName evidence="3">Dynamin family protein</fullName>
    </submittedName>
</protein>
<evidence type="ECO:0000256" key="1">
    <source>
        <dbReference type="SAM" id="MobiDB-lite"/>
    </source>
</evidence>
<accession>A0A1H8J3D0</accession>
<evidence type="ECO:0000313" key="3">
    <source>
        <dbReference type="EMBL" id="SEN74707.1"/>
    </source>
</evidence>
<dbReference type="Proteomes" id="UP000182160">
    <property type="component" value="Unassembled WGS sequence"/>
</dbReference>
<dbReference type="Gene3D" id="3.40.50.300">
    <property type="entry name" value="P-loop containing nucleotide triphosphate hydrolases"/>
    <property type="match status" value="1"/>
</dbReference>
<feature type="region of interest" description="Disordered" evidence="1">
    <location>
        <begin position="239"/>
        <end position="294"/>
    </location>
</feature>
<evidence type="ECO:0000313" key="4">
    <source>
        <dbReference type="Proteomes" id="UP000182160"/>
    </source>
</evidence>
<name>A0A1H8J3D0_9RHOB</name>
<organism evidence="3 4">
    <name type="scientific">Roseovarius tolerans</name>
    <dbReference type="NCBI Taxonomy" id="74031"/>
    <lineage>
        <taxon>Bacteria</taxon>
        <taxon>Pseudomonadati</taxon>
        <taxon>Pseudomonadota</taxon>
        <taxon>Alphaproteobacteria</taxon>
        <taxon>Rhodobacterales</taxon>
        <taxon>Roseobacteraceae</taxon>
        <taxon>Roseovarius</taxon>
    </lineage>
</organism>
<reference evidence="3 4" key="1">
    <citation type="submission" date="2016-10" db="EMBL/GenBank/DDBJ databases">
        <authorList>
            <person name="de Groot N.N."/>
        </authorList>
    </citation>
    <scope>NUCLEOTIDE SEQUENCE [LARGE SCALE GENOMIC DNA]</scope>
    <source>
        <strain evidence="3 4">DSM 11457</strain>
    </source>
</reference>
<sequence length="323" mass="35718">MTKEKALNTVSLSPASLPRKPCLAFMGEFSTGKSTLSKLFLGNAPLPVQVTATRLPPIWISYGDDAAIAVDHDGSEREIDIEDLETICVDETKMVRLYNRSETLEICDLIDMPGISDPSMSSDVWLSMIEHVDSVVWCTQATQAWRQSEAAAWELIKERTNGDNILLVTQVDKLRGDRDLDRVLTRVRKETEGLFKAVYPLSIIEALNAGDDFNKWQESGAAEFVDHLVELLLNASECGDSEPVASQEATKVPQKQDLPDSEASSAPQEKGERPLADASPRPQNTPAKPMVYNANSVIPKRVRVLTEMRGRTARPIPSADVNW</sequence>